<accession>A0A4C2A521</accession>
<dbReference type="Proteomes" id="UP000299102">
    <property type="component" value="Unassembled WGS sequence"/>
</dbReference>
<evidence type="ECO:0000313" key="2">
    <source>
        <dbReference type="Proteomes" id="UP000299102"/>
    </source>
</evidence>
<protein>
    <submittedName>
        <fullName evidence="1">Uncharacterized protein</fullName>
    </submittedName>
</protein>
<evidence type="ECO:0000313" key="1">
    <source>
        <dbReference type="EMBL" id="GBP94075.1"/>
    </source>
</evidence>
<reference evidence="1 2" key="1">
    <citation type="journal article" date="2019" name="Commun. Biol.">
        <title>The bagworm genome reveals a unique fibroin gene that provides high tensile strength.</title>
        <authorList>
            <person name="Kono N."/>
            <person name="Nakamura H."/>
            <person name="Ohtoshi R."/>
            <person name="Tomita M."/>
            <person name="Numata K."/>
            <person name="Arakawa K."/>
        </authorList>
    </citation>
    <scope>NUCLEOTIDE SEQUENCE [LARGE SCALE GENOMIC DNA]</scope>
</reference>
<dbReference type="AlphaFoldDB" id="A0A4C2A521"/>
<dbReference type="EMBL" id="BGZK01002458">
    <property type="protein sequence ID" value="GBP94075.1"/>
    <property type="molecule type" value="Genomic_DNA"/>
</dbReference>
<sequence length="108" mass="12103">MEGENTESLFLSSYEQASDGISIIGSVLGKVTRRRHPRVLSGANVIPARCPTVFGDAVTAFQPMPLPRRHFFREPFSGFRRTLPTQGRGYVLCFLPPPHHKRKNSLPI</sequence>
<gene>
    <name evidence="1" type="ORF">EVAR_98884_1</name>
</gene>
<name>A0A4C2A521_EUMVA</name>
<proteinExistence type="predicted"/>
<organism evidence="1 2">
    <name type="scientific">Eumeta variegata</name>
    <name type="common">Bagworm moth</name>
    <name type="synonym">Eumeta japonica</name>
    <dbReference type="NCBI Taxonomy" id="151549"/>
    <lineage>
        <taxon>Eukaryota</taxon>
        <taxon>Metazoa</taxon>
        <taxon>Ecdysozoa</taxon>
        <taxon>Arthropoda</taxon>
        <taxon>Hexapoda</taxon>
        <taxon>Insecta</taxon>
        <taxon>Pterygota</taxon>
        <taxon>Neoptera</taxon>
        <taxon>Endopterygota</taxon>
        <taxon>Lepidoptera</taxon>
        <taxon>Glossata</taxon>
        <taxon>Ditrysia</taxon>
        <taxon>Tineoidea</taxon>
        <taxon>Psychidae</taxon>
        <taxon>Oiketicinae</taxon>
        <taxon>Eumeta</taxon>
    </lineage>
</organism>
<keyword evidence="2" id="KW-1185">Reference proteome</keyword>
<comment type="caution">
    <text evidence="1">The sequence shown here is derived from an EMBL/GenBank/DDBJ whole genome shotgun (WGS) entry which is preliminary data.</text>
</comment>